<dbReference type="AlphaFoldDB" id="A0A4U9TA90"/>
<reference evidence="1" key="1">
    <citation type="submission" date="2019-05" db="EMBL/GenBank/DDBJ databases">
        <authorList>
            <consortium name="Pathogen Informatics"/>
        </authorList>
    </citation>
    <scope>NUCLEOTIDE SEQUENCE [LARGE SCALE GENOMIC DNA]</scope>
    <source>
        <strain evidence="1">NCTC12965</strain>
    </source>
</reference>
<organism evidence="1">
    <name type="scientific">Serratia fonticola</name>
    <dbReference type="NCBI Taxonomy" id="47917"/>
    <lineage>
        <taxon>Bacteria</taxon>
        <taxon>Pseudomonadati</taxon>
        <taxon>Pseudomonadota</taxon>
        <taxon>Gammaproteobacteria</taxon>
        <taxon>Enterobacterales</taxon>
        <taxon>Yersiniaceae</taxon>
        <taxon>Serratia</taxon>
    </lineage>
</organism>
<name>A0A4U9TA90_SERFO</name>
<dbReference type="EMBL" id="CABEEZ010000011">
    <property type="protein sequence ID" value="VTR15683.1"/>
    <property type="molecule type" value="Genomic_DNA"/>
</dbReference>
<accession>A0A4U9TA90</accession>
<protein>
    <submittedName>
        <fullName evidence="1">Uncharacterized protein</fullName>
    </submittedName>
</protein>
<proteinExistence type="predicted"/>
<evidence type="ECO:0000313" key="1">
    <source>
        <dbReference type="EMBL" id="VTR15683.1"/>
    </source>
</evidence>
<gene>
    <name evidence="1" type="ORF">NCTC12965_00116</name>
</gene>
<sequence>MSKSIQLKHWQEGRLILRIEIIDRLNTKASGENQSLSGVNFDPVHKKST</sequence>